<comment type="caution">
    <text evidence="2">The sequence shown here is derived from an EMBL/GenBank/DDBJ whole genome shotgun (WGS) entry which is preliminary data.</text>
</comment>
<protein>
    <recommendedName>
        <fullName evidence="1">SMODS-associated and fused to various effectors domain-containing protein</fullName>
    </recommendedName>
</protein>
<keyword evidence="3" id="KW-1185">Reference proteome</keyword>
<sequence>MKNFLLEAARESERLRLVLDAHLTLSFAAGSVLNIKSGRLIELEQRTTGRAVWSPNDLPHDPAWPVWTFSEHDGMPEGDGIVVTVSLTHDVAAAVSGYAAASLPVARATLDARIATAPGARAVICGRHAFELAESLVAKIRSVRDTSPGQRIHLFMAVPGAFSFFLGQRATAIGPVTIYEFDFDGNRGGSYEVSLSLPVTVS</sequence>
<proteinExistence type="predicted"/>
<dbReference type="InterPro" id="IPR040836">
    <property type="entry name" value="SAVED"/>
</dbReference>
<evidence type="ECO:0000313" key="2">
    <source>
        <dbReference type="EMBL" id="MET3583484.1"/>
    </source>
</evidence>
<reference evidence="2 3" key="1">
    <citation type="submission" date="2024-06" db="EMBL/GenBank/DDBJ databases">
        <title>Genomic Encyclopedia of Type Strains, Phase IV (KMG-IV): sequencing the most valuable type-strain genomes for metagenomic binning, comparative biology and taxonomic classification.</title>
        <authorList>
            <person name="Goeker M."/>
        </authorList>
    </citation>
    <scope>NUCLEOTIDE SEQUENCE [LARGE SCALE GENOMIC DNA]</scope>
    <source>
        <strain evidence="2 3">DSM 100022</strain>
    </source>
</reference>
<dbReference type="Pfam" id="PF18145">
    <property type="entry name" value="SAVED"/>
    <property type="match status" value="1"/>
</dbReference>
<dbReference type="EMBL" id="JBEPMC010000018">
    <property type="protein sequence ID" value="MET3583484.1"/>
    <property type="molecule type" value="Genomic_DNA"/>
</dbReference>
<evidence type="ECO:0000313" key="3">
    <source>
        <dbReference type="Proteomes" id="UP001549204"/>
    </source>
</evidence>
<dbReference type="Proteomes" id="UP001549204">
    <property type="component" value="Unassembled WGS sequence"/>
</dbReference>
<evidence type="ECO:0000259" key="1">
    <source>
        <dbReference type="Pfam" id="PF18145"/>
    </source>
</evidence>
<feature type="domain" description="SMODS-associated and fused to various effectors" evidence="1">
    <location>
        <begin position="2"/>
        <end position="196"/>
    </location>
</feature>
<accession>A0ABV2GYV9</accession>
<organism evidence="2 3">
    <name type="scientific">Mesorhizobium robiniae</name>
    <dbReference type="NCBI Taxonomy" id="559315"/>
    <lineage>
        <taxon>Bacteria</taxon>
        <taxon>Pseudomonadati</taxon>
        <taxon>Pseudomonadota</taxon>
        <taxon>Alphaproteobacteria</taxon>
        <taxon>Hyphomicrobiales</taxon>
        <taxon>Phyllobacteriaceae</taxon>
        <taxon>Mesorhizobium</taxon>
    </lineage>
</organism>
<dbReference type="NCBIfam" id="NF033611">
    <property type="entry name" value="SAVED"/>
    <property type="match status" value="1"/>
</dbReference>
<gene>
    <name evidence="2" type="ORF">ABID19_006549</name>
</gene>
<name>A0ABV2GYV9_9HYPH</name>